<feature type="non-terminal residue" evidence="1">
    <location>
        <position position="1"/>
    </location>
</feature>
<protein>
    <submittedName>
        <fullName evidence="1">Uncharacterized protein</fullName>
    </submittedName>
</protein>
<dbReference type="AlphaFoldDB" id="E6LJ54"/>
<reference evidence="1 2" key="1">
    <citation type="submission" date="2010-12" db="EMBL/GenBank/DDBJ databases">
        <authorList>
            <person name="Muzny D."/>
            <person name="Qin X."/>
            <person name="Deng J."/>
            <person name="Jiang H."/>
            <person name="Liu Y."/>
            <person name="Qu J."/>
            <person name="Song X.-Z."/>
            <person name="Zhang L."/>
            <person name="Thornton R."/>
            <person name="Coyle M."/>
            <person name="Francisco L."/>
            <person name="Jackson L."/>
            <person name="Javaid M."/>
            <person name="Korchina V."/>
            <person name="Kovar C."/>
            <person name="Mata R."/>
            <person name="Mathew T."/>
            <person name="Ngo R."/>
            <person name="Nguyen L."/>
            <person name="Nguyen N."/>
            <person name="Okwuonu G."/>
            <person name="Ongeri F."/>
            <person name="Pham C."/>
            <person name="Simmons D."/>
            <person name="Wilczek-Boney K."/>
            <person name="Hale W."/>
            <person name="Jakkamsetti A."/>
            <person name="Pham P."/>
            <person name="Ruth R."/>
            <person name="San Lucas F."/>
            <person name="Warren J."/>
            <person name="Zhang J."/>
            <person name="Zhao Z."/>
            <person name="Zhou C."/>
            <person name="Zhu D."/>
            <person name="Lee S."/>
            <person name="Bess C."/>
            <person name="Blankenburg K."/>
            <person name="Forbes L."/>
            <person name="Fu Q."/>
            <person name="Gubbala S."/>
            <person name="Hirani K."/>
            <person name="Jayaseelan J.C."/>
            <person name="Lara F."/>
            <person name="Munidasa M."/>
            <person name="Palculict T."/>
            <person name="Patil S."/>
            <person name="Pu L.-L."/>
            <person name="Saada N."/>
            <person name="Tang L."/>
            <person name="Weissenberger G."/>
            <person name="Zhu Y."/>
            <person name="Hemphill L."/>
            <person name="Shang Y."/>
            <person name="Youmans B."/>
            <person name="Ayvaz T."/>
            <person name="Ross M."/>
            <person name="Santibanez J."/>
            <person name="Aqrawi P."/>
            <person name="Gross S."/>
            <person name="Joshi V."/>
            <person name="Fowler G."/>
            <person name="Nazareth L."/>
            <person name="Reid J."/>
            <person name="Worley K."/>
            <person name="Petrosino J."/>
            <person name="Highlander S."/>
            <person name="Gibbs R."/>
        </authorList>
    </citation>
    <scope>NUCLEOTIDE SEQUENCE [LARGE SCALE GENOMIC DNA]</scope>
    <source>
        <strain evidence="2">DSM 15952 / CCUG 50447 / LMG 22039 / TP 1.5</strain>
    </source>
</reference>
<name>E6LJ54_ENTI1</name>
<dbReference type="Proteomes" id="UP000010296">
    <property type="component" value="Unassembled WGS sequence"/>
</dbReference>
<accession>E6LJ54</accession>
<gene>
    <name evidence="1" type="ORF">HMPREF9088_2394</name>
</gene>
<dbReference type="RefSeq" id="WP_007209391.1">
    <property type="nucleotide sequence ID" value="NZ_GL622283.1"/>
</dbReference>
<comment type="caution">
    <text evidence="1">The sequence shown here is derived from an EMBL/GenBank/DDBJ whole genome shotgun (WGS) entry which is preliminary data.</text>
</comment>
<dbReference type="EMBL" id="AEPV01000145">
    <property type="protein sequence ID" value="EFU72769.1"/>
    <property type="molecule type" value="Genomic_DNA"/>
</dbReference>
<organism evidence="1 2">
    <name type="scientific">Enterococcus italicus (strain DSM 15952 / CCUG 50447 / LMG 22039 / TP 1.5)</name>
    <dbReference type="NCBI Taxonomy" id="888064"/>
    <lineage>
        <taxon>Bacteria</taxon>
        <taxon>Bacillati</taxon>
        <taxon>Bacillota</taxon>
        <taxon>Bacilli</taxon>
        <taxon>Lactobacillales</taxon>
        <taxon>Enterococcaceae</taxon>
        <taxon>Enterococcus</taxon>
    </lineage>
</organism>
<proteinExistence type="predicted"/>
<dbReference type="HOGENOM" id="CLU_1450539_0_0_9"/>
<sequence>NLKTSLANIFTDGLEQANKNLNNEKSNLPLDNKEDKEEEDSIDWTKYYKFNKSNGHIEGVTSAFMSEMANSEIIVPSEIDGVKVNTIETYTFIKVDGEYRDNYIYPSKITINAKDYTLETYAFNGIALPNFLDLSGASIIQHFAITLFYREYENGIIEILANGAKTLTVKLGDNTQFEHDDLVFDKK</sequence>
<evidence type="ECO:0000313" key="1">
    <source>
        <dbReference type="EMBL" id="EFU72769.1"/>
    </source>
</evidence>
<keyword evidence="2" id="KW-1185">Reference proteome</keyword>
<evidence type="ECO:0000313" key="2">
    <source>
        <dbReference type="Proteomes" id="UP000010296"/>
    </source>
</evidence>